<dbReference type="EMBL" id="PQIB02000010">
    <property type="protein sequence ID" value="RLM92047.1"/>
    <property type="molecule type" value="Genomic_DNA"/>
</dbReference>
<dbReference type="PANTHER" id="PTHR48048">
    <property type="entry name" value="GLYCOSYLTRANSFERASE"/>
    <property type="match status" value="1"/>
</dbReference>
<evidence type="ECO:0000256" key="3">
    <source>
        <dbReference type="RuleBase" id="RU003718"/>
    </source>
</evidence>
<dbReference type="OrthoDB" id="5835829at2759"/>
<dbReference type="SUPFAM" id="SSF53756">
    <property type="entry name" value="UDP-Glycosyltransferase/glycogen phosphorylase"/>
    <property type="match status" value="1"/>
</dbReference>
<dbReference type="FunFam" id="3.40.50.2000:FF:000082">
    <property type="entry name" value="Glycosyltransferase"/>
    <property type="match status" value="1"/>
</dbReference>
<dbReference type="Gene3D" id="3.40.50.2000">
    <property type="entry name" value="Glycogen Phosphorylase B"/>
    <property type="match status" value="2"/>
</dbReference>
<dbReference type="PROSITE" id="PS00375">
    <property type="entry name" value="UDPGT"/>
    <property type="match status" value="1"/>
</dbReference>
<dbReference type="Proteomes" id="UP000275267">
    <property type="component" value="Unassembled WGS sequence"/>
</dbReference>
<organism evidence="5 6">
    <name type="scientific">Panicum miliaceum</name>
    <name type="common">Proso millet</name>
    <name type="synonym">Broomcorn millet</name>
    <dbReference type="NCBI Taxonomy" id="4540"/>
    <lineage>
        <taxon>Eukaryota</taxon>
        <taxon>Viridiplantae</taxon>
        <taxon>Streptophyta</taxon>
        <taxon>Embryophyta</taxon>
        <taxon>Tracheophyta</taxon>
        <taxon>Spermatophyta</taxon>
        <taxon>Magnoliopsida</taxon>
        <taxon>Liliopsida</taxon>
        <taxon>Poales</taxon>
        <taxon>Poaceae</taxon>
        <taxon>PACMAD clade</taxon>
        <taxon>Panicoideae</taxon>
        <taxon>Panicodae</taxon>
        <taxon>Paniceae</taxon>
        <taxon>Panicinae</taxon>
        <taxon>Panicum</taxon>
        <taxon>Panicum sect. Panicum</taxon>
    </lineage>
</organism>
<proteinExistence type="inferred from homology"/>
<comment type="similarity">
    <text evidence="1 3">Belongs to the UDP-glycosyltransferase family.</text>
</comment>
<evidence type="ECO:0000256" key="1">
    <source>
        <dbReference type="ARBA" id="ARBA00009995"/>
    </source>
</evidence>
<keyword evidence="3" id="KW-0328">Glycosyltransferase</keyword>
<gene>
    <name evidence="5" type="ORF">C2845_PM08G24780</name>
</gene>
<evidence type="ECO:0000313" key="5">
    <source>
        <dbReference type="EMBL" id="RLM92047.1"/>
    </source>
</evidence>
<accession>A0A3L6R173</accession>
<keyword evidence="2 3" id="KW-0808">Transferase</keyword>
<protein>
    <recommendedName>
        <fullName evidence="4">Glycosyltransferase</fullName>
        <ecNumber evidence="4">2.4.1.-</ecNumber>
    </recommendedName>
</protein>
<evidence type="ECO:0000313" key="6">
    <source>
        <dbReference type="Proteomes" id="UP000275267"/>
    </source>
</evidence>
<dbReference type="PANTHER" id="PTHR48048:SF39">
    <property type="entry name" value="GLYCOSYLTRANSFERASE"/>
    <property type="match status" value="1"/>
</dbReference>
<evidence type="ECO:0000256" key="2">
    <source>
        <dbReference type="ARBA" id="ARBA00022679"/>
    </source>
</evidence>
<dbReference type="AlphaFoldDB" id="A0A3L6R173"/>
<dbReference type="InterPro" id="IPR050481">
    <property type="entry name" value="UDP-glycosyltransf_plant"/>
</dbReference>
<evidence type="ECO:0000256" key="4">
    <source>
        <dbReference type="RuleBase" id="RU362057"/>
    </source>
</evidence>
<dbReference type="GO" id="GO:0035251">
    <property type="term" value="F:UDP-glucosyltransferase activity"/>
    <property type="evidence" value="ECO:0007669"/>
    <property type="project" value="InterPro"/>
</dbReference>
<dbReference type="FunFam" id="3.40.50.2000:FF:000020">
    <property type="entry name" value="Glycosyltransferase"/>
    <property type="match status" value="1"/>
</dbReference>
<comment type="caution">
    <text evidence="5">The sequence shown here is derived from an EMBL/GenBank/DDBJ whole genome shotgun (WGS) entry which is preliminary data.</text>
</comment>
<sequence length="536" mass="58563">MWFAGKAVAQQRRYKSWALQSAASHLHSSSEATATVLSFPILPSGWAATAPMDNGSAKQTVVLFPGGGVGHVGPMTQLAKVFLDHGYDVTMVIIEPPIKSTDSGAGFIERVAASNPSITFHVLPPIPPPDFASSRKHPFLLMMEFMRQYNEKLESFLRSIVPRARLHSLVIDMFCTQAIDVAAKLGVPVYTFYASGAGVLAVFTQLPALLAGRRTGLKELGDTPLEFLGVPPMPASHLVRELLEDPEDELCRTMMNIWKRNTDTLGVLVNTFWSLESRALQAFRDPLCVPGRVLPPVYSIGPLVGKGGSGADEEEAERPECLVWLDAQPERSVVLLSWGSKGSLPEEQIKEIAAGLEKSGQRFLWVVRTPAGSDDPKRYLEQRPEPDLDALLPEGFLERTKGRGFVIKSWAPQADILTHPATGAFVTHCGWNSTLEAIAAGVPMLCWPLGAEQKMNKVLMTADMGVGVELEGYKAGLIKAEEVEAKVRLVLESEEGRELRERAAERKKEAEEALEDGGSSRAAFLQFLSDVKNLRA</sequence>
<name>A0A3L6R173_PANMI</name>
<dbReference type="Pfam" id="PF00201">
    <property type="entry name" value="UDPGT"/>
    <property type="match status" value="1"/>
</dbReference>
<keyword evidence="6" id="KW-1185">Reference proteome</keyword>
<dbReference type="InterPro" id="IPR035595">
    <property type="entry name" value="UDP_glycos_trans_CS"/>
</dbReference>
<dbReference type="InterPro" id="IPR002213">
    <property type="entry name" value="UDP_glucos_trans"/>
</dbReference>
<dbReference type="EC" id="2.4.1.-" evidence="4"/>
<dbReference type="CDD" id="cd03784">
    <property type="entry name" value="GT1_Gtf-like"/>
    <property type="match status" value="1"/>
</dbReference>
<reference evidence="6" key="1">
    <citation type="journal article" date="2019" name="Nat. Commun.">
        <title>The genome of broomcorn millet.</title>
        <authorList>
            <person name="Zou C."/>
            <person name="Miki D."/>
            <person name="Li D."/>
            <person name="Tang Q."/>
            <person name="Xiao L."/>
            <person name="Rajput S."/>
            <person name="Deng P."/>
            <person name="Jia W."/>
            <person name="Huang R."/>
            <person name="Zhang M."/>
            <person name="Sun Y."/>
            <person name="Hu J."/>
            <person name="Fu X."/>
            <person name="Schnable P.S."/>
            <person name="Li F."/>
            <person name="Zhang H."/>
            <person name="Feng B."/>
            <person name="Zhu X."/>
            <person name="Liu R."/>
            <person name="Schnable J.C."/>
            <person name="Zhu J.-K."/>
            <person name="Zhang H."/>
        </authorList>
    </citation>
    <scope>NUCLEOTIDE SEQUENCE [LARGE SCALE GENOMIC DNA]</scope>
</reference>